<feature type="transmembrane region" description="Helical" evidence="4">
    <location>
        <begin position="429"/>
        <end position="448"/>
    </location>
</feature>
<dbReference type="AlphaFoldDB" id="A0A507B560"/>
<feature type="transmembrane region" description="Helical" evidence="4">
    <location>
        <begin position="137"/>
        <end position="156"/>
    </location>
</feature>
<dbReference type="GO" id="GO:0016020">
    <property type="term" value="C:membrane"/>
    <property type="evidence" value="ECO:0007669"/>
    <property type="project" value="UniProtKB-SubCell"/>
</dbReference>
<feature type="compositionally biased region" description="Basic and acidic residues" evidence="3">
    <location>
        <begin position="20"/>
        <end position="45"/>
    </location>
</feature>
<dbReference type="Proteomes" id="UP000319257">
    <property type="component" value="Unassembled WGS sequence"/>
</dbReference>
<feature type="transmembrane region" description="Helical" evidence="4">
    <location>
        <begin position="358"/>
        <end position="378"/>
    </location>
</feature>
<feature type="transmembrane region" description="Helical" evidence="4">
    <location>
        <begin position="270"/>
        <end position="292"/>
    </location>
</feature>
<feature type="transmembrane region" description="Helical" evidence="4">
    <location>
        <begin position="195"/>
        <end position="214"/>
    </location>
</feature>
<feature type="transmembrane region" description="Helical" evidence="4">
    <location>
        <begin position="106"/>
        <end position="125"/>
    </location>
</feature>
<keyword evidence="6" id="KW-1185">Reference proteome</keyword>
<proteinExistence type="inferred from homology"/>
<evidence type="ECO:0000256" key="1">
    <source>
        <dbReference type="ARBA" id="ARBA00004141"/>
    </source>
</evidence>
<evidence type="ECO:0000313" key="5">
    <source>
        <dbReference type="EMBL" id="TPX17392.1"/>
    </source>
</evidence>
<protein>
    <submittedName>
        <fullName evidence="5">Uncharacterized protein</fullName>
    </submittedName>
</protein>
<feature type="transmembrane region" description="Helical" evidence="4">
    <location>
        <begin position="67"/>
        <end position="94"/>
    </location>
</feature>
<accession>A0A507B560</accession>
<evidence type="ECO:0000256" key="4">
    <source>
        <dbReference type="SAM" id="Phobius"/>
    </source>
</evidence>
<dbReference type="FunCoup" id="A0A507B560">
    <property type="interactions" value="131"/>
</dbReference>
<dbReference type="EMBL" id="SKBQ01000013">
    <property type="protein sequence ID" value="TPX17392.1"/>
    <property type="molecule type" value="Genomic_DNA"/>
</dbReference>
<keyword evidence="4" id="KW-0472">Membrane</keyword>
<feature type="region of interest" description="Disordered" evidence="3">
    <location>
        <begin position="1"/>
        <end position="57"/>
    </location>
</feature>
<dbReference type="RefSeq" id="XP_030999103.1">
    <property type="nucleotide sequence ID" value="XM_031137291.1"/>
</dbReference>
<evidence type="ECO:0000256" key="3">
    <source>
        <dbReference type="SAM" id="MobiDB-lite"/>
    </source>
</evidence>
<comment type="subcellular location">
    <subcellularLocation>
        <location evidence="1">Membrane</location>
        <topology evidence="1">Multi-pass membrane protein</topology>
    </subcellularLocation>
</comment>
<evidence type="ECO:0000256" key="2">
    <source>
        <dbReference type="ARBA" id="ARBA00006727"/>
    </source>
</evidence>
<dbReference type="GO" id="GO:0022857">
    <property type="term" value="F:transmembrane transporter activity"/>
    <property type="evidence" value="ECO:0007669"/>
    <property type="project" value="InterPro"/>
</dbReference>
<dbReference type="InParanoid" id="A0A507B560"/>
<organism evidence="5 6">
    <name type="scientific">Thyridium curvatum</name>
    <dbReference type="NCBI Taxonomy" id="1093900"/>
    <lineage>
        <taxon>Eukaryota</taxon>
        <taxon>Fungi</taxon>
        <taxon>Dikarya</taxon>
        <taxon>Ascomycota</taxon>
        <taxon>Pezizomycotina</taxon>
        <taxon>Sordariomycetes</taxon>
        <taxon>Sordariomycetidae</taxon>
        <taxon>Thyridiales</taxon>
        <taxon>Thyridiaceae</taxon>
        <taxon>Thyridium</taxon>
    </lineage>
</organism>
<dbReference type="GeneID" id="41970482"/>
<dbReference type="OrthoDB" id="6499973at2759"/>
<feature type="transmembrane region" description="Helical" evidence="4">
    <location>
        <begin position="390"/>
        <end position="409"/>
    </location>
</feature>
<dbReference type="PANTHER" id="PTHR11360:SF315">
    <property type="entry name" value="TRANSPORTER MCH2-RELATED"/>
    <property type="match status" value="1"/>
</dbReference>
<keyword evidence="4" id="KW-0812">Transmembrane</keyword>
<comment type="caution">
    <text evidence="5">The sequence shown here is derived from an EMBL/GenBank/DDBJ whole genome shotgun (WGS) entry which is preliminary data.</text>
</comment>
<dbReference type="InterPro" id="IPR036259">
    <property type="entry name" value="MFS_trans_sf"/>
</dbReference>
<feature type="transmembrane region" description="Helical" evidence="4">
    <location>
        <begin position="226"/>
        <end position="246"/>
    </location>
</feature>
<dbReference type="InterPro" id="IPR011701">
    <property type="entry name" value="MFS"/>
</dbReference>
<sequence>MAPLPASHPRTPESAQPSADQREDLVVRIPSQDERVAESKEEKVEGNTSSGESAAPTKEFQEGGYGWVVVASVATINAHSWGVNAAYAIFLAYYLRNDAFKGATPLAYAFVGGLSLSIALLFSPIATISIRKFGTRITLWIGVVFETAAFVGASFTSEIWHLLLSQGIAFGIGMGFLFTGSVGVAPQWFVKKRSFANALATSGSGFGGLIYSLATNAMIKNIGLEWAFRILAIICFVVNGISATLIKDRNKHIGSVHVAFHKDLFKRIEVILLISWAFFSLIAYVIVIFSLTDYGQTVGFSASHASLLASMFSLSQGIGRPLIGLTSDYFGRLNIVCVGTFIAGFCALFLWIFAGKYFAGAIVYSLFGAFAGMIWATISPVGAEVVGIQLLPSLLSVTWIILVLPGTFAEVIGLSLRKHGVDGYLDVQLFTGFMFIAAGICSWLLRAWKLHELETMRLTKEQRELEIRDDDAVPRDPNARTTTTKGYLMYIMKGKGLFEWAHV</sequence>
<feature type="transmembrane region" description="Helical" evidence="4">
    <location>
        <begin position="330"/>
        <end position="352"/>
    </location>
</feature>
<dbReference type="SUPFAM" id="SSF103473">
    <property type="entry name" value="MFS general substrate transporter"/>
    <property type="match status" value="1"/>
</dbReference>
<keyword evidence="4" id="KW-1133">Transmembrane helix</keyword>
<feature type="transmembrane region" description="Helical" evidence="4">
    <location>
        <begin position="162"/>
        <end position="183"/>
    </location>
</feature>
<dbReference type="PANTHER" id="PTHR11360">
    <property type="entry name" value="MONOCARBOXYLATE TRANSPORTER"/>
    <property type="match status" value="1"/>
</dbReference>
<dbReference type="Gene3D" id="1.20.1250.20">
    <property type="entry name" value="MFS general substrate transporter like domains"/>
    <property type="match status" value="2"/>
</dbReference>
<gene>
    <name evidence="5" type="ORF">E0L32_003035</name>
</gene>
<reference evidence="5 6" key="1">
    <citation type="submission" date="2019-06" db="EMBL/GenBank/DDBJ databases">
        <title>Draft genome sequence of the filamentous fungus Phialemoniopsis curvata isolated from diesel fuel.</title>
        <authorList>
            <person name="Varaljay V.A."/>
            <person name="Lyon W.J."/>
            <person name="Crouch A.L."/>
            <person name="Drake C.E."/>
            <person name="Hollomon J.M."/>
            <person name="Nadeau L.J."/>
            <person name="Nunn H.S."/>
            <person name="Stevenson B.S."/>
            <person name="Bojanowski C.L."/>
            <person name="Crookes-Goodson W.J."/>
        </authorList>
    </citation>
    <scope>NUCLEOTIDE SEQUENCE [LARGE SCALE GENOMIC DNA]</scope>
    <source>
        <strain evidence="5 6">D216</strain>
    </source>
</reference>
<name>A0A507B560_9PEZI</name>
<dbReference type="InterPro" id="IPR050327">
    <property type="entry name" value="Proton-linked_MCT"/>
</dbReference>
<comment type="similarity">
    <text evidence="2">Belongs to the major facilitator superfamily. Monocarboxylate porter (TC 2.A.1.13) family.</text>
</comment>
<dbReference type="Pfam" id="PF07690">
    <property type="entry name" value="MFS_1"/>
    <property type="match status" value="1"/>
</dbReference>
<evidence type="ECO:0000313" key="6">
    <source>
        <dbReference type="Proteomes" id="UP000319257"/>
    </source>
</evidence>